<evidence type="ECO:0000313" key="3">
    <source>
        <dbReference type="Proteomes" id="UP000419743"/>
    </source>
</evidence>
<dbReference type="PROSITE" id="PS51819">
    <property type="entry name" value="VOC"/>
    <property type="match status" value="1"/>
</dbReference>
<reference evidence="2 3" key="1">
    <citation type="submission" date="2019-11" db="EMBL/GenBank/DDBJ databases">
        <authorList>
            <person name="Criscuolo A."/>
        </authorList>
    </citation>
    <scope>NUCLEOTIDE SEQUENCE [LARGE SCALE GENOMIC DNA]</scope>
    <source>
        <strain evidence="2">CIP111667</strain>
    </source>
</reference>
<dbReference type="Proteomes" id="UP000419743">
    <property type="component" value="Unassembled WGS sequence"/>
</dbReference>
<organism evidence="2 3">
    <name type="scientific">Occultella aeris</name>
    <dbReference type="NCBI Taxonomy" id="2761496"/>
    <lineage>
        <taxon>Bacteria</taxon>
        <taxon>Bacillati</taxon>
        <taxon>Actinomycetota</taxon>
        <taxon>Actinomycetes</taxon>
        <taxon>Micrococcales</taxon>
        <taxon>Ruaniaceae</taxon>
        <taxon>Occultella</taxon>
    </lineage>
</organism>
<dbReference type="SUPFAM" id="SSF54593">
    <property type="entry name" value="Glyoxalase/Bleomycin resistance protein/Dihydroxybiphenyl dioxygenase"/>
    <property type="match status" value="1"/>
</dbReference>
<comment type="caution">
    <text evidence="2">The sequence shown here is derived from an EMBL/GenBank/DDBJ whole genome shotgun (WGS) entry which is preliminary data.</text>
</comment>
<dbReference type="InterPro" id="IPR029068">
    <property type="entry name" value="Glyas_Bleomycin-R_OHBP_Dase"/>
</dbReference>
<dbReference type="InterPro" id="IPR004360">
    <property type="entry name" value="Glyas_Fos-R_dOase_dom"/>
</dbReference>
<dbReference type="RefSeq" id="WP_154794992.1">
    <property type="nucleotide sequence ID" value="NZ_CACRYJ010000062.1"/>
</dbReference>
<dbReference type="CDD" id="cd06587">
    <property type="entry name" value="VOC"/>
    <property type="match status" value="1"/>
</dbReference>
<accession>A0A7M4DQL2</accession>
<gene>
    <name evidence="2" type="ORF">HALOF300_04453</name>
</gene>
<evidence type="ECO:0000313" key="2">
    <source>
        <dbReference type="EMBL" id="VZO39756.1"/>
    </source>
</evidence>
<name>A0A7M4DQL2_9MICO</name>
<evidence type="ECO:0000259" key="1">
    <source>
        <dbReference type="PROSITE" id="PS51819"/>
    </source>
</evidence>
<dbReference type="EMBL" id="CACRYJ010000062">
    <property type="protein sequence ID" value="VZO39756.1"/>
    <property type="molecule type" value="Genomic_DNA"/>
</dbReference>
<feature type="domain" description="VOC" evidence="1">
    <location>
        <begin position="9"/>
        <end position="115"/>
    </location>
</feature>
<dbReference type="Pfam" id="PF00903">
    <property type="entry name" value="Glyoxalase"/>
    <property type="match status" value="1"/>
</dbReference>
<dbReference type="InterPro" id="IPR037523">
    <property type="entry name" value="VOC_core"/>
</dbReference>
<dbReference type="Gene3D" id="3.10.180.10">
    <property type="entry name" value="2,3-Dihydroxybiphenyl 1,2-Dioxygenase, domain 1"/>
    <property type="match status" value="1"/>
</dbReference>
<dbReference type="AlphaFoldDB" id="A0A7M4DQL2"/>
<sequence>MTTGPVLRAVDCVTIPVPDLETGLAFYAGALGHELLWRDETTGQAGLRLPDTETELVLTTSAPYAPAWLVDAVPAAVAGLVAAGATVRRPVEAIPVGRIAVVTDPFGNDLVLLDLSAGRYP</sequence>
<keyword evidence="3" id="KW-1185">Reference proteome</keyword>
<proteinExistence type="predicted"/>
<protein>
    <submittedName>
        <fullName evidence="2">Glyoxalase-like domain protein</fullName>
    </submittedName>
</protein>